<dbReference type="EMBL" id="SAYJ01000017">
    <property type="protein sequence ID" value="TXJ56062.1"/>
    <property type="molecule type" value="Genomic_DNA"/>
</dbReference>
<accession>A0A5C8G211</accession>
<name>A0A5C8G211_9SPIR</name>
<dbReference type="Proteomes" id="UP000325013">
    <property type="component" value="Unassembled WGS sequence"/>
</dbReference>
<proteinExistence type="predicted"/>
<dbReference type="RefSeq" id="WP_147529031.1">
    <property type="nucleotide sequence ID" value="NZ_SAYJ01000017.1"/>
</dbReference>
<sequence>MSTKEEIQKEVYNNYKFYLKDKILNYLLDKYVLIRKKEFIEYFDSIDDAIKYSKIKFEDGLYSVQK</sequence>
<comment type="caution">
    <text evidence="1">The sequence shown here is derived from an EMBL/GenBank/DDBJ whole genome shotgun (WGS) entry which is preliminary data.</text>
</comment>
<evidence type="ECO:0000313" key="1">
    <source>
        <dbReference type="EMBL" id="TXJ56062.1"/>
    </source>
</evidence>
<dbReference type="AlphaFoldDB" id="A0A5C8G211"/>
<dbReference type="OrthoDB" id="7450573at2"/>
<evidence type="ECO:0000313" key="2">
    <source>
        <dbReference type="Proteomes" id="UP000325013"/>
    </source>
</evidence>
<gene>
    <name evidence="1" type="ORF">EPJ67_07310</name>
</gene>
<protein>
    <submittedName>
        <fullName evidence="1">Uncharacterized protein</fullName>
    </submittedName>
</protein>
<reference evidence="1 2" key="1">
    <citation type="journal article" date="1992" name="Lakartidningen">
        <title>[Penicillin V and not amoxicillin is the first choice preparation in acute otitis].</title>
        <authorList>
            <person name="Kamme C."/>
            <person name="Lundgren K."/>
            <person name="Prellner K."/>
        </authorList>
    </citation>
    <scope>NUCLEOTIDE SEQUENCE [LARGE SCALE GENOMIC DNA]</scope>
    <source>
        <strain evidence="1 2">PC2777IV</strain>
    </source>
</reference>
<organism evidence="1 2">
    <name type="scientific">Brachyspira aalborgi</name>
    <dbReference type="NCBI Taxonomy" id="29522"/>
    <lineage>
        <taxon>Bacteria</taxon>
        <taxon>Pseudomonadati</taxon>
        <taxon>Spirochaetota</taxon>
        <taxon>Spirochaetia</taxon>
        <taxon>Brachyspirales</taxon>
        <taxon>Brachyspiraceae</taxon>
        <taxon>Brachyspira</taxon>
    </lineage>
</organism>